<comment type="similarity">
    <text evidence="1">Belongs to the short-chain dehydrogenases/reductases (SDR) family.</text>
</comment>
<dbReference type="Proteomes" id="UP000198462">
    <property type="component" value="Unassembled WGS sequence"/>
</dbReference>
<keyword evidence="5" id="KW-1185">Reference proteome</keyword>
<dbReference type="InterPro" id="IPR002347">
    <property type="entry name" value="SDR_fam"/>
</dbReference>
<dbReference type="AlphaFoldDB" id="A0A219B337"/>
<dbReference type="CDD" id="cd05233">
    <property type="entry name" value="SDR_c"/>
    <property type="match status" value="1"/>
</dbReference>
<dbReference type="GO" id="GO:0016491">
    <property type="term" value="F:oxidoreductase activity"/>
    <property type="evidence" value="ECO:0007669"/>
    <property type="project" value="UniProtKB-KW"/>
</dbReference>
<accession>A0A219B337</accession>
<dbReference type="SUPFAM" id="SSF51735">
    <property type="entry name" value="NAD(P)-binding Rossmann-fold domains"/>
    <property type="match status" value="1"/>
</dbReference>
<sequence>MPAPTPFQPKGSVCIVTGGANGIGLALARTLKAAGAAHVALADLDETALAEAAVEIGGLTFPIDVADFAAVSDMVEAVEEAAGPVGLFCANAGIGIADPDPADASSAPLDAFESCFRVNCIAHIVAAKVMMSRYLRQGGGWFLNTVSAAGLLSQIGSAPYSVSKHAAIGFAESLAYTGRDSGVGVTALCPQAVRTAMIGENPEEELKGGADVDGILEPEEVAAAALEGLTEGRFLVTPHPHVRGYMQAKAADYDRWIGGMAKLRRSVM</sequence>
<gene>
    <name evidence="4" type="ORF">B5C34_03375</name>
</gene>
<evidence type="ECO:0000313" key="5">
    <source>
        <dbReference type="Proteomes" id="UP000198462"/>
    </source>
</evidence>
<dbReference type="Pfam" id="PF00106">
    <property type="entry name" value="adh_short"/>
    <property type="match status" value="1"/>
</dbReference>
<feature type="domain" description="Ketoreductase" evidence="3">
    <location>
        <begin position="12"/>
        <end position="201"/>
    </location>
</feature>
<comment type="caution">
    <text evidence="4">The sequence shown here is derived from an EMBL/GenBank/DDBJ whole genome shotgun (WGS) entry which is preliminary data.</text>
</comment>
<dbReference type="InterPro" id="IPR036291">
    <property type="entry name" value="NAD(P)-bd_dom_sf"/>
</dbReference>
<dbReference type="PRINTS" id="PR00081">
    <property type="entry name" value="GDHRDH"/>
</dbReference>
<dbReference type="EMBL" id="NFZT01000001">
    <property type="protein sequence ID" value="OWV32584.1"/>
    <property type="molecule type" value="Genomic_DNA"/>
</dbReference>
<dbReference type="PANTHER" id="PTHR43669">
    <property type="entry name" value="5-KETO-D-GLUCONATE 5-REDUCTASE"/>
    <property type="match status" value="1"/>
</dbReference>
<dbReference type="SMART" id="SM00822">
    <property type="entry name" value="PKS_KR"/>
    <property type="match status" value="1"/>
</dbReference>
<evidence type="ECO:0000259" key="3">
    <source>
        <dbReference type="SMART" id="SM00822"/>
    </source>
</evidence>
<dbReference type="OrthoDB" id="9793325at2"/>
<evidence type="ECO:0000256" key="2">
    <source>
        <dbReference type="ARBA" id="ARBA00023002"/>
    </source>
</evidence>
<dbReference type="PROSITE" id="PS00061">
    <property type="entry name" value="ADH_SHORT"/>
    <property type="match status" value="1"/>
</dbReference>
<proteinExistence type="inferred from homology"/>
<dbReference type="STRING" id="1234595.C725_1452"/>
<evidence type="ECO:0000313" key="4">
    <source>
        <dbReference type="EMBL" id="OWV32584.1"/>
    </source>
</evidence>
<reference evidence="5" key="1">
    <citation type="submission" date="2017-05" db="EMBL/GenBank/DDBJ databases">
        <authorList>
            <person name="Lin X."/>
        </authorList>
    </citation>
    <scope>NUCLEOTIDE SEQUENCE [LARGE SCALE GENOMIC DNA]</scope>
    <source>
        <strain evidence="5">JLT2012</strain>
    </source>
</reference>
<dbReference type="Gene3D" id="3.40.50.720">
    <property type="entry name" value="NAD(P)-binding Rossmann-like Domain"/>
    <property type="match status" value="1"/>
</dbReference>
<dbReference type="InterPro" id="IPR020904">
    <property type="entry name" value="Sc_DH/Rdtase_CS"/>
</dbReference>
<keyword evidence="2" id="KW-0560">Oxidoreductase</keyword>
<dbReference type="RefSeq" id="WP_088711378.1">
    <property type="nucleotide sequence ID" value="NZ_NFZT01000001.1"/>
</dbReference>
<organism evidence="4 5">
    <name type="scientific">Pacificimonas flava</name>
    <dbReference type="NCBI Taxonomy" id="1234595"/>
    <lineage>
        <taxon>Bacteria</taxon>
        <taxon>Pseudomonadati</taxon>
        <taxon>Pseudomonadota</taxon>
        <taxon>Alphaproteobacteria</taxon>
        <taxon>Sphingomonadales</taxon>
        <taxon>Sphingosinicellaceae</taxon>
        <taxon>Pacificimonas</taxon>
    </lineage>
</organism>
<protein>
    <recommendedName>
        <fullName evidence="3">Ketoreductase domain-containing protein</fullName>
    </recommendedName>
</protein>
<dbReference type="InterPro" id="IPR057326">
    <property type="entry name" value="KR_dom"/>
</dbReference>
<name>A0A219B337_9SPHN</name>
<dbReference type="PANTHER" id="PTHR43669:SF3">
    <property type="entry name" value="ALCOHOL DEHYDROGENASE, PUTATIVE (AFU_ORTHOLOGUE AFUA_3G03445)-RELATED"/>
    <property type="match status" value="1"/>
</dbReference>
<evidence type="ECO:0000256" key="1">
    <source>
        <dbReference type="ARBA" id="ARBA00006484"/>
    </source>
</evidence>